<sequence>MMEVYYDSWDLSYKRPFGAVMVDTTVDFFIRCQLSGDIKMFLIIQKENEKPEVLEMIRCAEAEFNVHHTIDKGKGMYFYYFQISRETEEGVQLYYYGQQEFGGEGVLVHDIDHLTPYQLTCFDHVDDVPEWYQNGVAYQIFPDRFFNGNENGLINHPRKNTFIYATTDDDPLYVKNEKHEIIRWDFFGGNLTGIEKKIPYLKDLGVTILYLNPIFRASSNHRYDTDDYLEIDSILGTYEDFLSLTEKLHEAGIRVILDGVFSHVGWNSRYFNRNKQFGENEGAYNDPNSPYFPWFSFSEYPENYKSWWGVKDLPVLNKQDSSFQQFIYGDDEDSVLSKWTPLIDGWRLDVADELPDFFIENIRKKMDNYPDKVLIGEVWEDASNKISYNQRRDYILGSHLHGVMNYPLRQDILDFLHGISSAERICRHLETLKENYPRAAFYNSFNNLGTHDTERILTLLNHDKKALDLALGFMFSMPGIPCVYYGDEAGLTGGKDPENRKFFPWGKEDTDIQVLFKKWIKLRKDSKAFQSGGLDVCYFDDLLGIVRYTKDDYVFYIMNPTDRDYTLNGSDLKFVRKNPLIQSELSKIKDQIILSKDYHLVTGKIDIVLE</sequence>
<accession>A0A430B5P8</accession>
<dbReference type="EMBL" id="NGKA01000001">
    <property type="protein sequence ID" value="RSU15631.1"/>
    <property type="molecule type" value="Genomic_DNA"/>
</dbReference>
<dbReference type="RefSeq" id="WP_245987216.1">
    <property type="nucleotide sequence ID" value="NZ_NGKA01000001.1"/>
</dbReference>
<evidence type="ECO:0000259" key="3">
    <source>
        <dbReference type="SMART" id="SM00642"/>
    </source>
</evidence>
<proteinExistence type="predicted"/>
<dbReference type="InterPro" id="IPR045857">
    <property type="entry name" value="O16G_dom_2"/>
</dbReference>
<gene>
    <name evidence="4" type="ORF">CBF29_00720</name>
</gene>
<dbReference type="PANTHER" id="PTHR10357">
    <property type="entry name" value="ALPHA-AMYLASE FAMILY MEMBER"/>
    <property type="match status" value="1"/>
</dbReference>
<evidence type="ECO:0000256" key="2">
    <source>
        <dbReference type="ARBA" id="ARBA00023295"/>
    </source>
</evidence>
<comment type="caution">
    <text evidence="4">The sequence shown here is derived from an EMBL/GenBank/DDBJ whole genome shotgun (WGS) entry which is preliminary data.</text>
</comment>
<feature type="domain" description="Glycosyl hydrolase family 13 catalytic" evidence="3">
    <location>
        <begin position="139"/>
        <end position="523"/>
    </location>
</feature>
<name>A0A430B5P8_9ENTE</name>
<dbReference type="GO" id="GO:0005975">
    <property type="term" value="P:carbohydrate metabolic process"/>
    <property type="evidence" value="ECO:0007669"/>
    <property type="project" value="InterPro"/>
</dbReference>
<protein>
    <submittedName>
        <fullName evidence="4">Alpha-glycosidase</fullName>
    </submittedName>
</protein>
<dbReference type="Pfam" id="PF00128">
    <property type="entry name" value="Alpha-amylase"/>
    <property type="match status" value="1"/>
</dbReference>
<dbReference type="SMART" id="SM00642">
    <property type="entry name" value="Aamy"/>
    <property type="match status" value="1"/>
</dbReference>
<keyword evidence="1" id="KW-0378">Hydrolase</keyword>
<dbReference type="CDD" id="cd11338">
    <property type="entry name" value="AmyAc_CMD"/>
    <property type="match status" value="1"/>
</dbReference>
<keyword evidence="2 4" id="KW-0326">Glycosidase</keyword>
<dbReference type="GO" id="GO:0016798">
    <property type="term" value="F:hydrolase activity, acting on glycosyl bonds"/>
    <property type="evidence" value="ECO:0007669"/>
    <property type="project" value="UniProtKB-KW"/>
</dbReference>
<dbReference type="Proteomes" id="UP000287605">
    <property type="component" value="Unassembled WGS sequence"/>
</dbReference>
<evidence type="ECO:0000256" key="1">
    <source>
        <dbReference type="ARBA" id="ARBA00022801"/>
    </source>
</evidence>
<dbReference type="InterPro" id="IPR006047">
    <property type="entry name" value="GH13_cat_dom"/>
</dbReference>
<evidence type="ECO:0000313" key="5">
    <source>
        <dbReference type="Proteomes" id="UP000287605"/>
    </source>
</evidence>
<evidence type="ECO:0000313" key="4">
    <source>
        <dbReference type="EMBL" id="RSU15631.1"/>
    </source>
</evidence>
<dbReference type="InterPro" id="IPR017853">
    <property type="entry name" value="GH"/>
</dbReference>
<dbReference type="Gene3D" id="3.90.400.10">
    <property type="entry name" value="Oligo-1,6-glucosidase, Domain 2"/>
    <property type="match status" value="1"/>
</dbReference>
<dbReference type="Gene3D" id="3.20.20.80">
    <property type="entry name" value="Glycosidases"/>
    <property type="match status" value="1"/>
</dbReference>
<reference evidence="4 5" key="1">
    <citation type="submission" date="2017-05" db="EMBL/GenBank/DDBJ databases">
        <title>Vagococcus spp. assemblies.</title>
        <authorList>
            <person name="Gulvik C.A."/>
        </authorList>
    </citation>
    <scope>NUCLEOTIDE SEQUENCE [LARGE SCALE GENOMIC DNA]</scope>
    <source>
        <strain evidence="4 5">CCUG 51432</strain>
    </source>
</reference>
<keyword evidence="5" id="KW-1185">Reference proteome</keyword>
<dbReference type="AlphaFoldDB" id="A0A430B5P8"/>
<organism evidence="4 5">
    <name type="scientific">Vagococcus elongatus</name>
    <dbReference type="NCBI Taxonomy" id="180344"/>
    <lineage>
        <taxon>Bacteria</taxon>
        <taxon>Bacillati</taxon>
        <taxon>Bacillota</taxon>
        <taxon>Bacilli</taxon>
        <taxon>Lactobacillales</taxon>
        <taxon>Enterococcaceae</taxon>
        <taxon>Vagococcus</taxon>
    </lineage>
</organism>
<dbReference type="PANTHER" id="PTHR10357:SF210">
    <property type="entry name" value="MALTODEXTRIN GLUCOSIDASE"/>
    <property type="match status" value="1"/>
</dbReference>
<dbReference type="SUPFAM" id="SSF51445">
    <property type="entry name" value="(Trans)glycosidases"/>
    <property type="match status" value="1"/>
</dbReference>